<feature type="transmembrane region" description="Helical" evidence="5">
    <location>
        <begin position="117"/>
        <end position="140"/>
    </location>
</feature>
<keyword evidence="3 5" id="KW-1133">Transmembrane helix</keyword>
<feature type="transmembrane region" description="Helical" evidence="5">
    <location>
        <begin position="229"/>
        <end position="247"/>
    </location>
</feature>
<dbReference type="Proteomes" id="UP000054383">
    <property type="component" value="Unassembled WGS sequence"/>
</dbReference>
<proteinExistence type="predicted"/>
<reference evidence="6 7" key="1">
    <citation type="submission" date="2015-04" db="EMBL/GenBank/DDBJ databases">
        <authorList>
            <person name="Syromyatnikov M.Y."/>
            <person name="Popov V.N."/>
        </authorList>
    </citation>
    <scope>NUCLEOTIDE SEQUENCE [LARGE SCALE GENOMIC DNA]</scope>
    <source>
        <strain evidence="6">WF-38-12</strain>
    </source>
</reference>
<dbReference type="PANTHER" id="PTHR31465">
    <property type="entry name" value="PROTEIN RTA1-RELATED"/>
    <property type="match status" value="1"/>
</dbReference>
<dbReference type="STRING" id="28573.A0A0U1M1V6"/>
<accession>A0A0U1M1V6</accession>
<dbReference type="OrthoDB" id="3358017at2759"/>
<feature type="transmembrane region" description="Helical" evidence="5">
    <location>
        <begin position="39"/>
        <end position="57"/>
    </location>
</feature>
<dbReference type="InterPro" id="IPR007568">
    <property type="entry name" value="RTA1"/>
</dbReference>
<evidence type="ECO:0000256" key="5">
    <source>
        <dbReference type="SAM" id="Phobius"/>
    </source>
</evidence>
<evidence type="ECO:0008006" key="8">
    <source>
        <dbReference type="Google" id="ProtNLM"/>
    </source>
</evidence>
<dbReference type="PANTHER" id="PTHR31465:SF28">
    <property type="entry name" value="DOMAIN PROTEIN, PUTATIVE-RELATED"/>
    <property type="match status" value="1"/>
</dbReference>
<sequence>MKVSFYLYDPSVAAAAIFAALYGLCFFGTTYLWLKHRAWVCLIMVVAAAMESVGYISRCISAQNQDNQSIYVLQFSLTVLAPLLVAAFCYILFGRITYLVIPRESRTFKLIWVPPRFVTPIFVFCDILALFLQLIGAVMLSSTDASDSDAQEKIDRGKDIALIGTIVQLVAFGLFTFVAVRFNFTSKRFEKSTYEQYHGREESNNRFNVVEGAALQAERKPSMNPNWRALLRVVNIATILILVRTIYRMVEFTEGNKGYVNEHEWCVYVFDALAILPCFALFVAYHPGKYLPYLGFRVPKHAR</sequence>
<comment type="subcellular location">
    <subcellularLocation>
        <location evidence="1">Membrane</location>
        <topology evidence="1">Multi-pass membrane protein</topology>
    </subcellularLocation>
</comment>
<keyword evidence="7" id="KW-1185">Reference proteome</keyword>
<evidence type="ECO:0000256" key="4">
    <source>
        <dbReference type="ARBA" id="ARBA00023136"/>
    </source>
</evidence>
<evidence type="ECO:0000313" key="7">
    <source>
        <dbReference type="Proteomes" id="UP000054383"/>
    </source>
</evidence>
<dbReference type="OMA" id="YLQSHEW"/>
<dbReference type="Pfam" id="PF04479">
    <property type="entry name" value="RTA1"/>
    <property type="match status" value="1"/>
</dbReference>
<evidence type="ECO:0000256" key="2">
    <source>
        <dbReference type="ARBA" id="ARBA00022692"/>
    </source>
</evidence>
<dbReference type="AlphaFoldDB" id="A0A0U1M1V6"/>
<name>A0A0U1M1V6_TALIS</name>
<feature type="transmembrane region" description="Helical" evidence="5">
    <location>
        <begin position="267"/>
        <end position="285"/>
    </location>
</feature>
<keyword evidence="2 5" id="KW-0812">Transmembrane</keyword>
<evidence type="ECO:0000313" key="6">
    <source>
        <dbReference type="EMBL" id="CRG89557.1"/>
    </source>
</evidence>
<protein>
    <recommendedName>
        <fullName evidence="8">Protein RTA1</fullName>
    </recommendedName>
</protein>
<feature type="transmembrane region" description="Helical" evidence="5">
    <location>
        <begin position="160"/>
        <end position="182"/>
    </location>
</feature>
<feature type="transmembrane region" description="Helical" evidence="5">
    <location>
        <begin position="12"/>
        <end position="34"/>
    </location>
</feature>
<dbReference type="GO" id="GO:0016020">
    <property type="term" value="C:membrane"/>
    <property type="evidence" value="ECO:0007669"/>
    <property type="project" value="UniProtKB-SubCell"/>
</dbReference>
<gene>
    <name evidence="6" type="ORF">PISL3812_06594</name>
</gene>
<evidence type="ECO:0000256" key="1">
    <source>
        <dbReference type="ARBA" id="ARBA00004141"/>
    </source>
</evidence>
<organism evidence="6 7">
    <name type="scientific">Talaromyces islandicus</name>
    <name type="common">Penicillium islandicum</name>
    <dbReference type="NCBI Taxonomy" id="28573"/>
    <lineage>
        <taxon>Eukaryota</taxon>
        <taxon>Fungi</taxon>
        <taxon>Dikarya</taxon>
        <taxon>Ascomycota</taxon>
        <taxon>Pezizomycotina</taxon>
        <taxon>Eurotiomycetes</taxon>
        <taxon>Eurotiomycetidae</taxon>
        <taxon>Eurotiales</taxon>
        <taxon>Trichocomaceae</taxon>
        <taxon>Talaromyces</taxon>
        <taxon>Talaromyces sect. Islandici</taxon>
    </lineage>
</organism>
<dbReference type="EMBL" id="CVMT01000006">
    <property type="protein sequence ID" value="CRG89557.1"/>
    <property type="molecule type" value="Genomic_DNA"/>
</dbReference>
<evidence type="ECO:0000256" key="3">
    <source>
        <dbReference type="ARBA" id="ARBA00022989"/>
    </source>
</evidence>
<feature type="transmembrane region" description="Helical" evidence="5">
    <location>
        <begin position="69"/>
        <end position="96"/>
    </location>
</feature>
<keyword evidence="4 5" id="KW-0472">Membrane</keyword>